<dbReference type="EMBL" id="FOVH01000006">
    <property type="protein sequence ID" value="SFO47304.1"/>
    <property type="molecule type" value="Genomic_DNA"/>
</dbReference>
<organism evidence="9 10">
    <name type="scientific">Actinomadura madurae</name>
    <dbReference type="NCBI Taxonomy" id="1993"/>
    <lineage>
        <taxon>Bacteria</taxon>
        <taxon>Bacillati</taxon>
        <taxon>Actinomycetota</taxon>
        <taxon>Actinomycetes</taxon>
        <taxon>Streptosporangiales</taxon>
        <taxon>Thermomonosporaceae</taxon>
        <taxon>Actinomadura</taxon>
    </lineage>
</organism>
<dbReference type="Pfam" id="PF08352">
    <property type="entry name" value="oligo_HPY"/>
    <property type="match status" value="1"/>
</dbReference>
<dbReference type="Gene3D" id="3.40.50.300">
    <property type="entry name" value="P-loop containing nucleotide triphosphate hydrolases"/>
    <property type="match status" value="1"/>
</dbReference>
<dbReference type="InParanoid" id="A0A1I5HG92"/>
<dbReference type="SMART" id="SM00382">
    <property type="entry name" value="AAA"/>
    <property type="match status" value="1"/>
</dbReference>
<evidence type="ECO:0000256" key="3">
    <source>
        <dbReference type="ARBA" id="ARBA00022448"/>
    </source>
</evidence>
<evidence type="ECO:0000256" key="5">
    <source>
        <dbReference type="ARBA" id="ARBA00022741"/>
    </source>
</evidence>
<dbReference type="PROSITE" id="PS00211">
    <property type="entry name" value="ABC_TRANSPORTER_1"/>
    <property type="match status" value="1"/>
</dbReference>
<dbReference type="InterPro" id="IPR027417">
    <property type="entry name" value="P-loop_NTPase"/>
</dbReference>
<dbReference type="GO" id="GO:0016887">
    <property type="term" value="F:ATP hydrolysis activity"/>
    <property type="evidence" value="ECO:0007669"/>
    <property type="project" value="InterPro"/>
</dbReference>
<keyword evidence="6 9" id="KW-0067">ATP-binding</keyword>
<feature type="domain" description="ABC transporter" evidence="8">
    <location>
        <begin position="21"/>
        <end position="269"/>
    </location>
</feature>
<evidence type="ECO:0000256" key="2">
    <source>
        <dbReference type="ARBA" id="ARBA00005417"/>
    </source>
</evidence>
<dbReference type="Proteomes" id="UP000183413">
    <property type="component" value="Unassembled WGS sequence"/>
</dbReference>
<keyword evidence="5" id="KW-0547">Nucleotide-binding</keyword>
<keyword evidence="3" id="KW-0813">Transport</keyword>
<keyword evidence="10" id="KW-1185">Reference proteome</keyword>
<dbReference type="GO" id="GO:0015833">
    <property type="term" value="P:peptide transport"/>
    <property type="evidence" value="ECO:0007669"/>
    <property type="project" value="InterPro"/>
</dbReference>
<accession>A0A1I5HG92</accession>
<proteinExistence type="inferred from homology"/>
<dbReference type="RefSeq" id="WP_083597751.1">
    <property type="nucleotide sequence ID" value="NZ_FOVH01000006.1"/>
</dbReference>
<dbReference type="eggNOG" id="COG0444">
    <property type="taxonomic scope" value="Bacteria"/>
</dbReference>
<gene>
    <name evidence="9" type="ORF">SAMN04489713_106209</name>
</gene>
<dbReference type="Pfam" id="PF00005">
    <property type="entry name" value="ABC_tran"/>
    <property type="match status" value="1"/>
</dbReference>
<dbReference type="PANTHER" id="PTHR43297:SF2">
    <property type="entry name" value="DIPEPTIDE TRANSPORT ATP-BINDING PROTEIN DPPD"/>
    <property type="match status" value="1"/>
</dbReference>
<dbReference type="STRING" id="1993.SAMN04489713_106209"/>
<protein>
    <submittedName>
        <fullName evidence="9">Oligopeptide transport system ATP-binding protein</fullName>
    </submittedName>
</protein>
<name>A0A1I5HG92_9ACTN</name>
<dbReference type="AlphaFoldDB" id="A0A1I5HG92"/>
<evidence type="ECO:0000313" key="9">
    <source>
        <dbReference type="EMBL" id="SFO47304.1"/>
    </source>
</evidence>
<dbReference type="NCBIfam" id="TIGR01727">
    <property type="entry name" value="oligo_HPY"/>
    <property type="match status" value="1"/>
</dbReference>
<dbReference type="PANTHER" id="PTHR43297">
    <property type="entry name" value="OLIGOPEPTIDE TRANSPORT ATP-BINDING PROTEIN APPD"/>
    <property type="match status" value="1"/>
</dbReference>
<dbReference type="InterPro" id="IPR003439">
    <property type="entry name" value="ABC_transporter-like_ATP-bd"/>
</dbReference>
<dbReference type="PROSITE" id="PS50893">
    <property type="entry name" value="ABC_TRANSPORTER_2"/>
    <property type="match status" value="1"/>
</dbReference>
<evidence type="ECO:0000313" key="10">
    <source>
        <dbReference type="Proteomes" id="UP000183413"/>
    </source>
</evidence>
<reference evidence="9 10" key="1">
    <citation type="submission" date="2016-10" db="EMBL/GenBank/DDBJ databases">
        <authorList>
            <person name="de Groot N.N."/>
        </authorList>
    </citation>
    <scope>NUCLEOTIDE SEQUENCE [LARGE SCALE GENOMIC DNA]</scope>
    <source>
        <strain evidence="9 10">DSM 43067</strain>
    </source>
</reference>
<dbReference type="SUPFAM" id="SSF52540">
    <property type="entry name" value="P-loop containing nucleoside triphosphate hydrolases"/>
    <property type="match status" value="1"/>
</dbReference>
<dbReference type="InterPro" id="IPR013563">
    <property type="entry name" value="Oligopep_ABC_C"/>
</dbReference>
<dbReference type="CDD" id="cd03257">
    <property type="entry name" value="ABC_NikE_OppD_transporters"/>
    <property type="match status" value="1"/>
</dbReference>
<dbReference type="InterPro" id="IPR017871">
    <property type="entry name" value="ABC_transporter-like_CS"/>
</dbReference>
<evidence type="ECO:0000259" key="8">
    <source>
        <dbReference type="PROSITE" id="PS50893"/>
    </source>
</evidence>
<keyword evidence="7" id="KW-0472">Membrane</keyword>
<dbReference type="GO" id="GO:0005886">
    <property type="term" value="C:plasma membrane"/>
    <property type="evidence" value="ECO:0007669"/>
    <property type="project" value="UniProtKB-SubCell"/>
</dbReference>
<comment type="subcellular location">
    <subcellularLocation>
        <location evidence="1">Cell membrane</location>
        <topology evidence="1">Peripheral membrane protein</topology>
    </subcellularLocation>
</comment>
<evidence type="ECO:0000256" key="6">
    <source>
        <dbReference type="ARBA" id="ARBA00022840"/>
    </source>
</evidence>
<dbReference type="GO" id="GO:0005524">
    <property type="term" value="F:ATP binding"/>
    <property type="evidence" value="ECO:0007669"/>
    <property type="project" value="UniProtKB-KW"/>
</dbReference>
<keyword evidence="4" id="KW-1003">Cell membrane</keyword>
<evidence type="ECO:0000256" key="7">
    <source>
        <dbReference type="ARBA" id="ARBA00023136"/>
    </source>
</evidence>
<dbReference type="InterPro" id="IPR050388">
    <property type="entry name" value="ABC_Ni/Peptide_Import"/>
</dbReference>
<evidence type="ECO:0000256" key="4">
    <source>
        <dbReference type="ARBA" id="ARBA00022475"/>
    </source>
</evidence>
<evidence type="ECO:0000256" key="1">
    <source>
        <dbReference type="ARBA" id="ARBA00004202"/>
    </source>
</evidence>
<sequence length="344" mass="36671">MTVPAVHPAQTPAAGGAAAELRGVHIGFRSGRRLTPVVRGVDLRLRRGRVLALVGESGSGKSLTSLALIGLLPPGAEVTSGSVVLDGEDTGGFSARRWREVRGGRVAMVFQDPMAALNPGFAVGRQIAEPFRRRLGLGRREARERAVALMREVGIADAESRYGDHPHEFSGGMRQRAVIAMALALGPSVLLADEPTTALDVTVQAQILRLLARRQREADLATLLVSHDLGVVARVAQDVAVMYAGRIVERGPLDAVYTRPAHPYTLGLLEAVPDAEADGRLKPIKGVPPDPRRPPGGCAFHPRCPFATEVCREEDPPLAEDGDRAVACHHSAEVTAAQDTEEPR</sequence>
<dbReference type="InterPro" id="IPR003593">
    <property type="entry name" value="AAA+_ATPase"/>
</dbReference>
<comment type="similarity">
    <text evidence="2">Belongs to the ABC transporter superfamily.</text>
</comment>
<dbReference type="FunFam" id="3.40.50.300:FF:000016">
    <property type="entry name" value="Oligopeptide ABC transporter ATP-binding component"/>
    <property type="match status" value="1"/>
</dbReference>